<feature type="region of interest" description="Disordered" evidence="8">
    <location>
        <begin position="595"/>
        <end position="621"/>
    </location>
</feature>
<feature type="domain" description="HAMP" evidence="11">
    <location>
        <begin position="295"/>
        <end position="349"/>
    </location>
</feature>
<dbReference type="GO" id="GO:0004888">
    <property type="term" value="F:transmembrane signaling receptor activity"/>
    <property type="evidence" value="ECO:0007669"/>
    <property type="project" value="InterPro"/>
</dbReference>
<evidence type="ECO:0000313" key="13">
    <source>
        <dbReference type="Proteomes" id="UP000235828"/>
    </source>
</evidence>
<reference evidence="12 13" key="1">
    <citation type="submission" date="2017-10" db="EMBL/GenBank/DDBJ databases">
        <authorList>
            <person name="Banno H."/>
            <person name="Chua N.-H."/>
        </authorList>
    </citation>
    <scope>NUCLEOTIDE SEQUENCE [LARGE SCALE GENOMIC DNA]</scope>
    <source>
        <strain evidence="12">Vibrio tapetis CECT4600</strain>
    </source>
</reference>
<feature type="compositionally biased region" description="Polar residues" evidence="8">
    <location>
        <begin position="595"/>
        <end position="605"/>
    </location>
</feature>
<dbReference type="Pfam" id="PF00015">
    <property type="entry name" value="MCPsignal"/>
    <property type="match status" value="1"/>
</dbReference>
<comment type="subcellular location">
    <subcellularLocation>
        <location evidence="1">Membrane</location>
        <topology evidence="1">Multi-pass membrane protein</topology>
    </subcellularLocation>
</comment>
<evidence type="ECO:0000256" key="6">
    <source>
        <dbReference type="ARBA" id="ARBA00029447"/>
    </source>
</evidence>
<dbReference type="RefSeq" id="WP_102522302.1">
    <property type="nucleotide sequence ID" value="NZ_LT960611.1"/>
</dbReference>
<dbReference type="AlphaFoldDB" id="A0A2N8ZCP4"/>
<evidence type="ECO:0000256" key="4">
    <source>
        <dbReference type="ARBA" id="ARBA00023136"/>
    </source>
</evidence>
<dbReference type="SMART" id="SM00283">
    <property type="entry name" value="MA"/>
    <property type="match status" value="1"/>
</dbReference>
<keyword evidence="4 9" id="KW-0472">Membrane</keyword>
<dbReference type="Gene3D" id="1.10.287.950">
    <property type="entry name" value="Methyl-accepting chemotaxis protein"/>
    <property type="match status" value="1"/>
</dbReference>
<dbReference type="InterPro" id="IPR004089">
    <property type="entry name" value="MCPsignal_dom"/>
</dbReference>
<name>A0A2N8ZCP4_9VIBR</name>
<keyword evidence="2 9" id="KW-0812">Transmembrane</keyword>
<evidence type="ECO:0000256" key="2">
    <source>
        <dbReference type="ARBA" id="ARBA00022692"/>
    </source>
</evidence>
<evidence type="ECO:0000256" key="7">
    <source>
        <dbReference type="PROSITE-ProRule" id="PRU00284"/>
    </source>
</evidence>
<accession>A0A2N8ZCP4</accession>
<dbReference type="KEGG" id="vta:A1696"/>
<dbReference type="PROSITE" id="PS50885">
    <property type="entry name" value="HAMP"/>
    <property type="match status" value="1"/>
</dbReference>
<protein>
    <submittedName>
        <fullName evidence="12">Putative Methyl-accepting chemotaxis protein</fullName>
    </submittedName>
</protein>
<dbReference type="OrthoDB" id="6092731at2"/>
<evidence type="ECO:0000259" key="10">
    <source>
        <dbReference type="PROSITE" id="PS50111"/>
    </source>
</evidence>
<evidence type="ECO:0000313" key="12">
    <source>
        <dbReference type="EMBL" id="SON49675.1"/>
    </source>
</evidence>
<evidence type="ECO:0000256" key="3">
    <source>
        <dbReference type="ARBA" id="ARBA00022989"/>
    </source>
</evidence>
<dbReference type="EMBL" id="LT960611">
    <property type="protein sequence ID" value="SON49675.1"/>
    <property type="molecule type" value="Genomic_DNA"/>
</dbReference>
<dbReference type="PANTHER" id="PTHR32089">
    <property type="entry name" value="METHYL-ACCEPTING CHEMOTAXIS PROTEIN MCPB"/>
    <property type="match status" value="1"/>
</dbReference>
<keyword evidence="13" id="KW-1185">Reference proteome</keyword>
<evidence type="ECO:0000256" key="8">
    <source>
        <dbReference type="SAM" id="MobiDB-lite"/>
    </source>
</evidence>
<evidence type="ECO:0000256" key="1">
    <source>
        <dbReference type="ARBA" id="ARBA00004141"/>
    </source>
</evidence>
<dbReference type="GO" id="GO:0006935">
    <property type="term" value="P:chemotaxis"/>
    <property type="evidence" value="ECO:0007669"/>
    <property type="project" value="InterPro"/>
</dbReference>
<dbReference type="InterPro" id="IPR003660">
    <property type="entry name" value="HAMP_dom"/>
</dbReference>
<dbReference type="SMART" id="SM00304">
    <property type="entry name" value="HAMP"/>
    <property type="match status" value="1"/>
</dbReference>
<dbReference type="GO" id="GO:0007165">
    <property type="term" value="P:signal transduction"/>
    <property type="evidence" value="ECO:0007669"/>
    <property type="project" value="UniProtKB-KW"/>
</dbReference>
<feature type="domain" description="Methyl-accepting transducer" evidence="10">
    <location>
        <begin position="354"/>
        <end position="597"/>
    </location>
</feature>
<evidence type="ECO:0000256" key="9">
    <source>
        <dbReference type="SAM" id="Phobius"/>
    </source>
</evidence>
<keyword evidence="3 9" id="KW-1133">Transmembrane helix</keyword>
<dbReference type="SUPFAM" id="SSF58104">
    <property type="entry name" value="Methyl-accepting chemotaxis protein (MCP) signaling domain"/>
    <property type="match status" value="1"/>
</dbReference>
<dbReference type="CDD" id="cd11386">
    <property type="entry name" value="MCP_signal"/>
    <property type="match status" value="1"/>
</dbReference>
<comment type="similarity">
    <text evidence="6">Belongs to the methyl-accepting chemotaxis (MCP) protein family.</text>
</comment>
<feature type="transmembrane region" description="Helical" evidence="9">
    <location>
        <begin position="12"/>
        <end position="31"/>
    </location>
</feature>
<feature type="compositionally biased region" description="Basic and acidic residues" evidence="8">
    <location>
        <begin position="606"/>
        <end position="615"/>
    </location>
</feature>
<organism evidence="12 13">
    <name type="scientific">Vibrio tapetis subsp. tapetis</name>
    <dbReference type="NCBI Taxonomy" id="1671868"/>
    <lineage>
        <taxon>Bacteria</taxon>
        <taxon>Pseudomonadati</taxon>
        <taxon>Pseudomonadota</taxon>
        <taxon>Gammaproteobacteria</taxon>
        <taxon>Vibrionales</taxon>
        <taxon>Vibrionaceae</taxon>
        <taxon>Vibrio</taxon>
    </lineage>
</organism>
<dbReference type="PANTHER" id="PTHR32089:SF119">
    <property type="entry name" value="METHYL-ACCEPTING CHEMOTAXIS PROTEIN CTPL"/>
    <property type="match status" value="1"/>
</dbReference>
<keyword evidence="5 7" id="KW-0807">Transducer</keyword>
<dbReference type="InterPro" id="IPR004090">
    <property type="entry name" value="Chemotax_Me-accpt_rcpt"/>
</dbReference>
<dbReference type="PRINTS" id="PR00260">
    <property type="entry name" value="CHEMTRNSDUCR"/>
</dbReference>
<dbReference type="CDD" id="cd06225">
    <property type="entry name" value="HAMP"/>
    <property type="match status" value="1"/>
</dbReference>
<dbReference type="GO" id="GO:0016020">
    <property type="term" value="C:membrane"/>
    <property type="evidence" value="ECO:0007669"/>
    <property type="project" value="UniProtKB-SubCell"/>
</dbReference>
<evidence type="ECO:0000256" key="5">
    <source>
        <dbReference type="ARBA" id="ARBA00023224"/>
    </source>
</evidence>
<dbReference type="FunFam" id="1.10.287.950:FF:000001">
    <property type="entry name" value="Methyl-accepting chemotaxis sensory transducer"/>
    <property type="match status" value="1"/>
</dbReference>
<dbReference type="Proteomes" id="UP000235828">
    <property type="component" value="Chromosome A"/>
</dbReference>
<proteinExistence type="inferred from homology"/>
<gene>
    <name evidence="12" type="ORF">VTAP4600_A1696</name>
</gene>
<evidence type="ECO:0000259" key="11">
    <source>
        <dbReference type="PROSITE" id="PS50885"/>
    </source>
</evidence>
<dbReference type="Pfam" id="PF00672">
    <property type="entry name" value="HAMP"/>
    <property type="match status" value="1"/>
</dbReference>
<dbReference type="PROSITE" id="PS50111">
    <property type="entry name" value="CHEMOTAXIS_TRANSDUC_2"/>
    <property type="match status" value="1"/>
</dbReference>
<sequence>MKNMNLSQKQKSFVYLGLLIIGFLSLAWYTVSAIEKVGEEYQHSNEISSGAYEVRQTQVQLLQLISHLDDMTADQVSSAKQTSDKIYELIKVNRIFLESVGVTTDGQKLEVAVADYRAALVPWLDIRAEVGFNIDDGKLGGMNLLTKKIEEKILETGMVSINSDFQNMVKMQQTYLLQPNEKNLKLFNRSLAMFENMSNSYAMLDLYEKELEQFKQDFMRVSELSEQLIQVEETLFSQQDSVKNLIHDISGKLGEISESYQISASEKSTQTELSVLIACVVLAMVTLLIFVTLNRSISRSVAAVSHVLEGMSNGDLSQRMKTTTNSKDEFNRLAIAINQTCENLGLLVKGVQDSSHALSENATQLNVGVDGLAKNQSDVVHQTQVLASATEEVSVTTQEVSNSLELVVQVTETSSSSAQEGGIVITEAIKSLADVATVLTNAAGNIKRLEEASAKVDSVMDIINGIAEQTNLLALNAAIEAARAGEQGRGFAVVADEVRNLAVRTVDAVGEISGTIETMKKESSEVIGSIAQCEGSIEKGQAKGQEAIDALDSITGKVSEVNHQTEVIFNSIRELATTSQSMADSMSQISGSMASIETSNGQLRETSGRVEERSNRLSQDCEQFKL</sequence>